<dbReference type="PROSITE" id="PS50878">
    <property type="entry name" value="RT_POL"/>
    <property type="match status" value="1"/>
</dbReference>
<dbReference type="PANTHER" id="PTHR21301:SF10">
    <property type="entry name" value="REVERSE TRANSCRIPTASE DOMAIN-CONTAINING PROTEIN"/>
    <property type="match status" value="1"/>
</dbReference>
<organism evidence="3 4">
    <name type="scientific">Heligmosomoides polygyrus</name>
    <name type="common">Parasitic roundworm</name>
    <dbReference type="NCBI Taxonomy" id="6339"/>
    <lineage>
        <taxon>Eukaryota</taxon>
        <taxon>Metazoa</taxon>
        <taxon>Ecdysozoa</taxon>
        <taxon>Nematoda</taxon>
        <taxon>Chromadorea</taxon>
        <taxon>Rhabditida</taxon>
        <taxon>Rhabditina</taxon>
        <taxon>Rhabditomorpha</taxon>
        <taxon>Strongyloidea</taxon>
        <taxon>Heligmosomidae</taxon>
        <taxon>Heligmosomoides</taxon>
    </lineage>
</organism>
<evidence type="ECO:0000313" key="4">
    <source>
        <dbReference type="WBParaSite" id="HPBE_0001359301-mRNA-1"/>
    </source>
</evidence>
<evidence type="ECO:0000313" key="2">
    <source>
        <dbReference type="EMBL" id="VDO96750.1"/>
    </source>
</evidence>
<dbReference type="InterPro" id="IPR000477">
    <property type="entry name" value="RT_dom"/>
</dbReference>
<evidence type="ECO:0000259" key="1">
    <source>
        <dbReference type="PROSITE" id="PS50878"/>
    </source>
</evidence>
<dbReference type="AlphaFoldDB" id="A0A183FY89"/>
<dbReference type="Pfam" id="PF26215">
    <property type="entry name" value="HTH_animal"/>
    <property type="match status" value="1"/>
</dbReference>
<name>A0A183FY89_HELPZ</name>
<dbReference type="InterPro" id="IPR058912">
    <property type="entry name" value="HTH_animal"/>
</dbReference>
<dbReference type="EMBL" id="UZAH01027988">
    <property type="protein sequence ID" value="VDO96750.1"/>
    <property type="molecule type" value="Genomic_DNA"/>
</dbReference>
<evidence type="ECO:0000313" key="3">
    <source>
        <dbReference type="Proteomes" id="UP000050761"/>
    </source>
</evidence>
<dbReference type="WBParaSite" id="HPBE_0001359301-mRNA-1">
    <property type="protein sequence ID" value="HPBE_0001359301-mRNA-1"/>
    <property type="gene ID" value="HPBE_0001359301"/>
</dbReference>
<dbReference type="OrthoDB" id="8067420at2759"/>
<keyword evidence="3" id="KW-1185">Reference proteome</keyword>
<dbReference type="Proteomes" id="UP000050761">
    <property type="component" value="Unassembled WGS sequence"/>
</dbReference>
<reference evidence="2 3" key="1">
    <citation type="submission" date="2018-11" db="EMBL/GenBank/DDBJ databases">
        <authorList>
            <consortium name="Pathogen Informatics"/>
        </authorList>
    </citation>
    <scope>NUCLEOTIDE SEQUENCE [LARGE SCALE GENOMIC DNA]</scope>
</reference>
<sequence>MCKEFTAQSERLKQTWSTIAREAGFDDKLIRTLKWSNKYYKQVRGLAMGQRLAPVLAIGFMFKMEEPVMECRPLLYCRYIDDCFIVCASQNEMDMCFELLNQSAHPSQTKRATIKNMFRTAAAVSSDSDLKSVSLQMASRIAVSNGYPEQSLAKGHRTPAMAARHQSDNKIPFKVPFVSDDFSTEVRNCIRKAGLDSMVRMIEVPPANLKARLVRNRLYDSCCKTRQCIICLFGKEGDCMVSGVVYLIKCTGCNGEYIGETGRPLGKRVKEHLGMLRRCDIAGPLGEHRLRCHNGAGIDVAVTILAREFEISARKTLEALWIAARNPTINRKEEHVAVIQELAPYVDLCGLEPEDSLPEAR</sequence>
<accession>A0A3P7ZAU1</accession>
<feature type="domain" description="Reverse transcriptase" evidence="1">
    <location>
        <begin position="1"/>
        <end position="135"/>
    </location>
</feature>
<dbReference type="PANTHER" id="PTHR21301">
    <property type="entry name" value="REVERSE TRANSCRIPTASE"/>
    <property type="match status" value="1"/>
</dbReference>
<reference evidence="4" key="2">
    <citation type="submission" date="2019-09" db="UniProtKB">
        <authorList>
            <consortium name="WormBaseParasite"/>
        </authorList>
    </citation>
    <scope>IDENTIFICATION</scope>
</reference>
<gene>
    <name evidence="2" type="ORF">HPBE_LOCUS13594</name>
</gene>
<proteinExistence type="predicted"/>
<accession>A0A183FY89</accession>
<protein>
    <submittedName>
        <fullName evidence="4">Reverse transcriptase domain-containing protein</fullName>
    </submittedName>
</protein>